<proteinExistence type="predicted"/>
<sequence length="478" mass="54237">MEWPLHKTPFISPLDKSLAFAPSAKGCHCRMIRVVGDHVQRFDLNTPDDWDDASLLINDSGNGLNIMQAAPLMMPPSSPSNMWWLPIRQDQWCKLVERFRLPHIFCLKNLVKQLPSITCFTCPDPSGPSQADEKLFMSMAATSASYVEVPGGWQQLAMCSTHWVSRKLTHGLFTSLDDEQMDKVEKLLQSAVSEGVAEHPCLALGITMELMLQRLIGLESNLLQRSADMQFPLRKFSPQNMTRHNYLDTKYLDWVYMVRQHSDMVLQEISATKRHLIKALERASPPAWSGDAGLRESAVDTRFRHRFEDILMELDDLSSRVQSSLDYLMQQVTKVNSMFTQHEAMSSGMNAENGRRIAFMALLYLPISAVAAIFAMPIFKFENDWRDIYLRPVPRSKDDEVSDGMPVVSGYIWYYVVISLVLTCVTTAILLFGHRLKRRQDRRTEGVALGAVKAGKNNSTALTIAQNLQKAKSYWSIV</sequence>
<name>A0A4P7MYF2_PYROR</name>
<evidence type="ECO:0000313" key="2">
    <source>
        <dbReference type="EMBL" id="QBZ54953.1"/>
    </source>
</evidence>
<dbReference type="AlphaFoldDB" id="A0A4P7MYF2"/>
<dbReference type="EMBL" id="CP034204">
    <property type="protein sequence ID" value="QBZ54953.1"/>
    <property type="molecule type" value="Genomic_DNA"/>
</dbReference>
<keyword evidence="1" id="KW-1133">Transmembrane helix</keyword>
<keyword evidence="1" id="KW-0812">Transmembrane</keyword>
<evidence type="ECO:0000313" key="3">
    <source>
        <dbReference type="Proteomes" id="UP000294847"/>
    </source>
</evidence>
<dbReference type="Proteomes" id="UP000294847">
    <property type="component" value="Chromosome 1"/>
</dbReference>
<keyword evidence="1" id="KW-0472">Membrane</keyword>
<feature type="transmembrane region" description="Helical" evidence="1">
    <location>
        <begin position="412"/>
        <end position="433"/>
    </location>
</feature>
<accession>A0A4P7MYF2</accession>
<protein>
    <submittedName>
        <fullName evidence="2">Uncharacterized protein</fullName>
    </submittedName>
</protein>
<reference evidence="2 3" key="1">
    <citation type="journal article" date="2019" name="Mol. Biol. Evol.">
        <title>Blast fungal genomes show frequent chromosomal changes, gene gains and losses, and effector gene turnover.</title>
        <authorList>
            <person name="Gomez Luciano L.B."/>
            <person name="Jason Tsai I."/>
            <person name="Chuma I."/>
            <person name="Tosa Y."/>
            <person name="Chen Y.H."/>
            <person name="Li J.Y."/>
            <person name="Li M.Y."/>
            <person name="Jade Lu M.Y."/>
            <person name="Nakayashiki H."/>
            <person name="Li W.H."/>
        </authorList>
    </citation>
    <scope>NUCLEOTIDE SEQUENCE [LARGE SCALE GENOMIC DNA]</scope>
    <source>
        <strain evidence="2">MZ5-1-6</strain>
    </source>
</reference>
<organism evidence="2 3">
    <name type="scientific">Pyricularia oryzae</name>
    <name type="common">Rice blast fungus</name>
    <name type="synonym">Magnaporthe oryzae</name>
    <dbReference type="NCBI Taxonomy" id="318829"/>
    <lineage>
        <taxon>Eukaryota</taxon>
        <taxon>Fungi</taxon>
        <taxon>Dikarya</taxon>
        <taxon>Ascomycota</taxon>
        <taxon>Pezizomycotina</taxon>
        <taxon>Sordariomycetes</taxon>
        <taxon>Sordariomycetidae</taxon>
        <taxon>Magnaporthales</taxon>
        <taxon>Pyriculariaceae</taxon>
        <taxon>Pyricularia</taxon>
    </lineage>
</organism>
<gene>
    <name evidence="2" type="ORF">PoMZ_10667</name>
</gene>
<feature type="transmembrane region" description="Helical" evidence="1">
    <location>
        <begin position="357"/>
        <end position="379"/>
    </location>
</feature>
<evidence type="ECO:0000256" key="1">
    <source>
        <dbReference type="SAM" id="Phobius"/>
    </source>
</evidence>